<evidence type="ECO:0008006" key="10">
    <source>
        <dbReference type="Google" id="ProtNLM"/>
    </source>
</evidence>
<dbReference type="OrthoDB" id="6372431at2759"/>
<evidence type="ECO:0000256" key="1">
    <source>
        <dbReference type="ARBA" id="ARBA00009283"/>
    </source>
</evidence>
<evidence type="ECO:0000256" key="3">
    <source>
        <dbReference type="PIRSR" id="PIRSR600407-1"/>
    </source>
</evidence>
<proteinExistence type="inferred from homology"/>
<dbReference type="PROSITE" id="PS01238">
    <property type="entry name" value="GDA1_CD39_NTPASE"/>
    <property type="match status" value="1"/>
</dbReference>
<evidence type="ECO:0000313" key="8">
    <source>
        <dbReference type="EMBL" id="EHK46248.1"/>
    </source>
</evidence>
<dbReference type="InterPro" id="IPR000407">
    <property type="entry name" value="GDA1_CD39_NTPase"/>
</dbReference>
<comment type="similarity">
    <text evidence="1 5">Belongs to the GDA1/CD39 NTPase family.</text>
</comment>
<evidence type="ECO:0000256" key="7">
    <source>
        <dbReference type="SAM" id="Phobius"/>
    </source>
</evidence>
<feature type="region of interest" description="Disordered" evidence="6">
    <location>
        <begin position="643"/>
        <end position="668"/>
    </location>
</feature>
<dbReference type="GO" id="GO:0046036">
    <property type="term" value="P:CTP metabolic process"/>
    <property type="evidence" value="ECO:0007669"/>
    <property type="project" value="TreeGrafter"/>
</dbReference>
<keyword evidence="4" id="KW-0067">ATP-binding</keyword>
<keyword evidence="4" id="KW-0547">Nucleotide-binding</keyword>
<evidence type="ECO:0000256" key="5">
    <source>
        <dbReference type="RuleBase" id="RU003833"/>
    </source>
</evidence>
<dbReference type="CDD" id="cd24039">
    <property type="entry name" value="ASKHA_NBD_YND1-like"/>
    <property type="match status" value="1"/>
</dbReference>
<dbReference type="Gene3D" id="3.30.420.150">
    <property type="entry name" value="Exopolyphosphatase. Domain 2"/>
    <property type="match status" value="1"/>
</dbReference>
<name>G9NS45_HYPAI</name>
<reference evidence="8 9" key="1">
    <citation type="journal article" date="2011" name="Genome Biol.">
        <title>Comparative genome sequence analysis underscores mycoparasitism as the ancestral life style of Trichoderma.</title>
        <authorList>
            <person name="Kubicek C.P."/>
            <person name="Herrera-Estrella A."/>
            <person name="Seidl-Seiboth V."/>
            <person name="Martinez D.A."/>
            <person name="Druzhinina I.S."/>
            <person name="Thon M."/>
            <person name="Zeilinger S."/>
            <person name="Casas-Flores S."/>
            <person name="Horwitz B.A."/>
            <person name="Mukherjee P.K."/>
            <person name="Mukherjee M."/>
            <person name="Kredics L."/>
            <person name="Alcaraz L.D."/>
            <person name="Aerts A."/>
            <person name="Antal Z."/>
            <person name="Atanasova L."/>
            <person name="Cervantes-Badillo M.G."/>
            <person name="Challacombe J."/>
            <person name="Chertkov O."/>
            <person name="McCluskey K."/>
            <person name="Coulpier F."/>
            <person name="Deshpande N."/>
            <person name="von Doehren H."/>
            <person name="Ebbole D.J."/>
            <person name="Esquivel-Naranjo E.U."/>
            <person name="Fekete E."/>
            <person name="Flipphi M."/>
            <person name="Glaser F."/>
            <person name="Gomez-Rodriguez E.Y."/>
            <person name="Gruber S."/>
            <person name="Han C."/>
            <person name="Henrissat B."/>
            <person name="Hermosa R."/>
            <person name="Hernandez-Onate M."/>
            <person name="Karaffa L."/>
            <person name="Kosti I."/>
            <person name="Le Crom S."/>
            <person name="Lindquist E."/>
            <person name="Lucas S."/>
            <person name="Luebeck M."/>
            <person name="Luebeck P.S."/>
            <person name="Margeot A."/>
            <person name="Metz B."/>
            <person name="Misra M."/>
            <person name="Nevalainen H."/>
            <person name="Omann M."/>
            <person name="Packer N."/>
            <person name="Perrone G."/>
            <person name="Uresti-Rivera E.E."/>
            <person name="Salamov A."/>
            <person name="Schmoll M."/>
            <person name="Seiboth B."/>
            <person name="Shapiro H."/>
            <person name="Sukno S."/>
            <person name="Tamayo-Ramos J.A."/>
            <person name="Tisch D."/>
            <person name="Wiest A."/>
            <person name="Wilkinson H.H."/>
            <person name="Zhang M."/>
            <person name="Coutinho P.M."/>
            <person name="Kenerley C.M."/>
            <person name="Monte E."/>
            <person name="Baker S.E."/>
            <person name="Grigoriev I.V."/>
        </authorList>
    </citation>
    <scope>NUCLEOTIDE SEQUENCE [LARGE SCALE GENOMIC DNA]</scope>
    <source>
        <strain evidence="9">ATCC 20476 / IMI 206040</strain>
    </source>
</reference>
<keyword evidence="9" id="KW-1185">Reference proteome</keyword>
<feature type="region of interest" description="Disordered" evidence="6">
    <location>
        <begin position="580"/>
        <end position="601"/>
    </location>
</feature>
<dbReference type="GO" id="GO:0016020">
    <property type="term" value="C:membrane"/>
    <property type="evidence" value="ECO:0007669"/>
    <property type="project" value="TreeGrafter"/>
</dbReference>
<dbReference type="GO" id="GO:0005524">
    <property type="term" value="F:ATP binding"/>
    <property type="evidence" value="ECO:0007669"/>
    <property type="project" value="UniProtKB-KW"/>
</dbReference>
<dbReference type="GO" id="GO:0004382">
    <property type="term" value="F:GDP phosphatase activity"/>
    <property type="evidence" value="ECO:0007669"/>
    <property type="project" value="TreeGrafter"/>
</dbReference>
<dbReference type="OMA" id="HESIGFM"/>
<dbReference type="PANTHER" id="PTHR11782:SF121">
    <property type="entry name" value="NUCLEOSIDE-DIPHOSPHATASE MIG-23"/>
    <property type="match status" value="1"/>
</dbReference>
<dbReference type="GO" id="GO:0017111">
    <property type="term" value="F:ribonucleoside triphosphate phosphatase activity"/>
    <property type="evidence" value="ECO:0007669"/>
    <property type="project" value="TreeGrafter"/>
</dbReference>
<keyword evidence="7" id="KW-1133">Transmembrane helix</keyword>
<dbReference type="Gene3D" id="3.30.420.40">
    <property type="match status" value="1"/>
</dbReference>
<feature type="transmembrane region" description="Helical" evidence="7">
    <location>
        <begin position="512"/>
        <end position="529"/>
    </location>
</feature>
<gene>
    <name evidence="8" type="ORF">TRIATDRAFT_291466</name>
</gene>
<dbReference type="GO" id="GO:0005794">
    <property type="term" value="C:Golgi apparatus"/>
    <property type="evidence" value="ECO:0007669"/>
    <property type="project" value="UniProtKB-ARBA"/>
</dbReference>
<dbReference type="GO" id="GO:0006256">
    <property type="term" value="P:UDP catabolic process"/>
    <property type="evidence" value="ECO:0007669"/>
    <property type="project" value="TreeGrafter"/>
</dbReference>
<keyword evidence="7" id="KW-0812">Transmembrane</keyword>
<dbReference type="PANTHER" id="PTHR11782">
    <property type="entry name" value="ADENOSINE/GUANOSINE DIPHOSPHATASE"/>
    <property type="match status" value="1"/>
</dbReference>
<feature type="compositionally biased region" description="Polar residues" evidence="6">
    <location>
        <begin position="653"/>
        <end position="668"/>
    </location>
</feature>
<sequence>MCQYGVILDAGSSGTRVYIYKWKDPAKALKKASASEAHILPKLKLHKSKKIHPGVSTFAENVASVGPDHLKTLINTALNEIPASQVSETPIFLLATAGVRFLPKHQQTSLLDGICTYLKANTQFQLPDCASNIQVISGETEGLYGWIAANYLLGGFDKPDEHAHGKGHHTYGFLDMGGASAQIAFAPNSTEAERHSNDLKLVRLRRLDGSPAEYKVFTVSWLGFGANKARERFVESLQEQYGSAKGDIPDPCLPKGLRTTLSGKPLSGKAASDDALVGTGMFEECLRKTYPLLGKDAPCDDEPCLLNGQHVPAIDFDVNHFIGVSEYWHTTHGVFGQESKVYDLIAYEQEVNNFCSQDWSVIENGLDKRKKTLEEKAENAREACFKASWLINVLYEGIGIPRISLGEAPSHKVNATKALEKASDKGFPDPFQPIDTIGGVEVSWTLGKMVLYAAGQIPPKESPLPVGFGSNTGSEIPADFEFAGSKPLFSNIGDDHDDDDDDDILTGRSKPFSSFLVVMLILFLIAYLLRKTELGSRVFNKFWRYRKARSSSFVRRLFGRNSTPYERILEEGDVAEFELGGTESDETDGSDGGDVSRSVRGSRLAGPRLNFERYDDLQPPSAMDRHGLVVRTESCERLAPSLQMLNAGRRSRTGSPTRLKNSIIPQES</sequence>
<feature type="active site" description="Proton acceptor" evidence="3">
    <location>
        <position position="141"/>
    </location>
</feature>
<evidence type="ECO:0000256" key="4">
    <source>
        <dbReference type="PIRSR" id="PIRSR600407-2"/>
    </source>
</evidence>
<dbReference type="STRING" id="452589.G9NS45"/>
<dbReference type="EMBL" id="ABDG02000022">
    <property type="protein sequence ID" value="EHK46248.1"/>
    <property type="molecule type" value="Genomic_DNA"/>
</dbReference>
<accession>G9NS45</accession>
<keyword evidence="7" id="KW-0472">Membrane</keyword>
<dbReference type="Proteomes" id="UP000005426">
    <property type="component" value="Unassembled WGS sequence"/>
</dbReference>
<dbReference type="AlphaFoldDB" id="G9NS45"/>
<dbReference type="eggNOG" id="KOG1386">
    <property type="taxonomic scope" value="Eukaryota"/>
</dbReference>
<evidence type="ECO:0000313" key="9">
    <source>
        <dbReference type="Proteomes" id="UP000005426"/>
    </source>
</evidence>
<organism evidence="8 9">
    <name type="scientific">Hypocrea atroviridis (strain ATCC 20476 / IMI 206040)</name>
    <name type="common">Trichoderma atroviride</name>
    <dbReference type="NCBI Taxonomy" id="452589"/>
    <lineage>
        <taxon>Eukaryota</taxon>
        <taxon>Fungi</taxon>
        <taxon>Dikarya</taxon>
        <taxon>Ascomycota</taxon>
        <taxon>Pezizomycotina</taxon>
        <taxon>Sordariomycetes</taxon>
        <taxon>Hypocreomycetidae</taxon>
        <taxon>Hypocreales</taxon>
        <taxon>Hypocreaceae</taxon>
        <taxon>Trichoderma</taxon>
    </lineage>
</organism>
<evidence type="ECO:0000256" key="2">
    <source>
        <dbReference type="ARBA" id="ARBA00022801"/>
    </source>
</evidence>
<dbReference type="HOGENOM" id="CLU_010246_3_0_1"/>
<comment type="caution">
    <text evidence="8">The sequence shown here is derived from an EMBL/GenBank/DDBJ whole genome shotgun (WGS) entry which is preliminary data.</text>
</comment>
<feature type="binding site" evidence="4">
    <location>
        <begin position="178"/>
        <end position="182"/>
    </location>
    <ligand>
        <name>ATP</name>
        <dbReference type="ChEBI" id="CHEBI:30616"/>
    </ligand>
</feature>
<dbReference type="GO" id="GO:0045134">
    <property type="term" value="F:UDP phosphatase activity"/>
    <property type="evidence" value="ECO:0007669"/>
    <property type="project" value="TreeGrafter"/>
</dbReference>
<protein>
    <recommendedName>
        <fullName evidence="10">Nucleoside diphosphatase</fullName>
    </recommendedName>
</protein>
<evidence type="ECO:0000256" key="6">
    <source>
        <dbReference type="SAM" id="MobiDB-lite"/>
    </source>
</evidence>
<keyword evidence="2 5" id="KW-0378">Hydrolase</keyword>
<dbReference type="Pfam" id="PF01150">
    <property type="entry name" value="GDA1_CD39"/>
    <property type="match status" value="1"/>
</dbReference>